<evidence type="ECO:0000256" key="2">
    <source>
        <dbReference type="SAM" id="Phobius"/>
    </source>
</evidence>
<keyword evidence="2" id="KW-1133">Transmembrane helix</keyword>
<accession>A0A1D1Y541</accession>
<proteinExistence type="predicted"/>
<dbReference type="AlphaFoldDB" id="A0A1D1Y541"/>
<keyword evidence="2" id="KW-0472">Membrane</keyword>
<organism evidence="3">
    <name type="scientific">Anthurium amnicola</name>
    <dbReference type="NCBI Taxonomy" id="1678845"/>
    <lineage>
        <taxon>Eukaryota</taxon>
        <taxon>Viridiplantae</taxon>
        <taxon>Streptophyta</taxon>
        <taxon>Embryophyta</taxon>
        <taxon>Tracheophyta</taxon>
        <taxon>Spermatophyta</taxon>
        <taxon>Magnoliopsida</taxon>
        <taxon>Liliopsida</taxon>
        <taxon>Araceae</taxon>
        <taxon>Pothoideae</taxon>
        <taxon>Potheae</taxon>
        <taxon>Anthurium</taxon>
    </lineage>
</organism>
<feature type="transmembrane region" description="Helical" evidence="2">
    <location>
        <begin position="23"/>
        <end position="43"/>
    </location>
</feature>
<gene>
    <name evidence="3" type="ORF">g.30457</name>
</gene>
<dbReference type="EMBL" id="GDJX01018171">
    <property type="protein sequence ID" value="JAT49765.1"/>
    <property type="molecule type" value="Transcribed_RNA"/>
</dbReference>
<feature type="region of interest" description="Disordered" evidence="1">
    <location>
        <begin position="1"/>
        <end position="20"/>
    </location>
</feature>
<evidence type="ECO:0000256" key="1">
    <source>
        <dbReference type="SAM" id="MobiDB-lite"/>
    </source>
</evidence>
<evidence type="ECO:0000313" key="3">
    <source>
        <dbReference type="EMBL" id="JAT49765.1"/>
    </source>
</evidence>
<sequence>MDPMAPKPSFSVKETQHSSDSSVVAIMAILASGLLILILAIVAHKPLKVAFLWPWNWVWNCCSGGGPAGTGAAATGVTAGTAVGGAAAGPAVIAGDGALGAAVRSYGGTGAAAGG</sequence>
<name>A0A1D1Y541_9ARAE</name>
<protein>
    <submittedName>
        <fullName evidence="3">Uncharacterized protein</fullName>
    </submittedName>
</protein>
<feature type="non-terminal residue" evidence="3">
    <location>
        <position position="115"/>
    </location>
</feature>
<keyword evidence="2" id="KW-0812">Transmembrane</keyword>
<reference evidence="3" key="1">
    <citation type="submission" date="2015-07" db="EMBL/GenBank/DDBJ databases">
        <title>Transcriptome Assembly of Anthurium amnicola.</title>
        <authorList>
            <person name="Suzuki J."/>
        </authorList>
    </citation>
    <scope>NUCLEOTIDE SEQUENCE</scope>
</reference>